<evidence type="ECO:0000256" key="13">
    <source>
        <dbReference type="PIRSR" id="PIRSR001461-2"/>
    </source>
</evidence>
<evidence type="ECO:0000256" key="6">
    <source>
        <dbReference type="ARBA" id="ARBA00009541"/>
    </source>
</evidence>
<evidence type="ECO:0000256" key="5">
    <source>
        <dbReference type="ARBA" id="ARBA00001954"/>
    </source>
</evidence>
<dbReference type="GO" id="GO:0019323">
    <property type="term" value="P:pentose catabolic process"/>
    <property type="evidence" value="ECO:0007669"/>
    <property type="project" value="UniProtKB-UniRule"/>
</dbReference>
<dbReference type="AlphaFoldDB" id="B1ZQ00"/>
<feature type="active site" description="Proton acceptor" evidence="10 12">
    <location>
        <position position="36"/>
    </location>
</feature>
<dbReference type="InterPro" id="IPR013785">
    <property type="entry name" value="Aldolase_TIM"/>
</dbReference>
<dbReference type="EMBL" id="CP001032">
    <property type="protein sequence ID" value="ACB77719.1"/>
    <property type="molecule type" value="Genomic_DNA"/>
</dbReference>
<protein>
    <recommendedName>
        <fullName evidence="7 10">Ribulose-phosphate 3-epimerase</fullName>
        <ecNumber evidence="7 10">5.1.3.1</ecNumber>
    </recommendedName>
</protein>
<dbReference type="NCBIfam" id="NF004076">
    <property type="entry name" value="PRK05581.1-4"/>
    <property type="match status" value="1"/>
</dbReference>
<dbReference type="HAMAP" id="MF_02227">
    <property type="entry name" value="RPE"/>
    <property type="match status" value="1"/>
</dbReference>
<dbReference type="SUPFAM" id="SSF51366">
    <property type="entry name" value="Ribulose-phoshate binding barrel"/>
    <property type="match status" value="1"/>
</dbReference>
<dbReference type="GO" id="GO:0004750">
    <property type="term" value="F:D-ribulose-phosphate 3-epimerase activity"/>
    <property type="evidence" value="ECO:0007669"/>
    <property type="project" value="UniProtKB-UniRule"/>
</dbReference>
<dbReference type="Pfam" id="PF00834">
    <property type="entry name" value="Ribul_P_3_epim"/>
    <property type="match status" value="1"/>
</dbReference>
<dbReference type="GO" id="GO:0046872">
    <property type="term" value="F:metal ion binding"/>
    <property type="evidence" value="ECO:0007669"/>
    <property type="project" value="UniProtKB-UniRule"/>
</dbReference>
<dbReference type="GO" id="GO:0006098">
    <property type="term" value="P:pentose-phosphate shunt"/>
    <property type="evidence" value="ECO:0007669"/>
    <property type="project" value="UniProtKB-UniRule"/>
</dbReference>
<dbReference type="HOGENOM" id="CLU_054856_2_1_0"/>
<name>B1ZQ00_OPITP</name>
<dbReference type="OrthoDB" id="1645589at2"/>
<comment type="catalytic activity">
    <reaction evidence="1 10 11">
        <text>D-ribulose 5-phosphate = D-xylulose 5-phosphate</text>
        <dbReference type="Rhea" id="RHEA:13677"/>
        <dbReference type="ChEBI" id="CHEBI:57737"/>
        <dbReference type="ChEBI" id="CHEBI:58121"/>
        <dbReference type="EC" id="5.1.3.1"/>
    </reaction>
</comment>
<evidence type="ECO:0000256" key="10">
    <source>
        <dbReference type="HAMAP-Rule" id="MF_02227"/>
    </source>
</evidence>
<feature type="binding site" evidence="13">
    <location>
        <position position="179"/>
    </location>
    <ligand>
        <name>a divalent metal cation</name>
        <dbReference type="ChEBI" id="CHEBI:60240"/>
    </ligand>
</feature>
<dbReference type="InterPro" id="IPR011060">
    <property type="entry name" value="RibuloseP-bd_barrel"/>
</dbReference>
<evidence type="ECO:0000313" key="15">
    <source>
        <dbReference type="EMBL" id="ACB77719.1"/>
    </source>
</evidence>
<dbReference type="eggNOG" id="COG0036">
    <property type="taxonomic scope" value="Bacteria"/>
</dbReference>
<evidence type="ECO:0000256" key="14">
    <source>
        <dbReference type="PIRSR" id="PIRSR001461-3"/>
    </source>
</evidence>
<feature type="binding site" evidence="10 14">
    <location>
        <begin position="146"/>
        <end position="149"/>
    </location>
    <ligand>
        <name>substrate</name>
    </ligand>
</feature>
<gene>
    <name evidence="10" type="primary">rpe</name>
    <name evidence="15" type="ordered locus">Oter_4448</name>
</gene>
<comment type="caution">
    <text evidence="10">Lacks conserved residue(s) required for the propagation of feature annotation.</text>
</comment>
<dbReference type="PROSITE" id="PS01085">
    <property type="entry name" value="RIBUL_P_3_EPIMER_1"/>
    <property type="match status" value="1"/>
</dbReference>
<dbReference type="KEGG" id="ote:Oter_4448"/>
<dbReference type="GO" id="GO:0005737">
    <property type="term" value="C:cytoplasm"/>
    <property type="evidence" value="ECO:0007669"/>
    <property type="project" value="UniProtKB-ARBA"/>
</dbReference>
<comment type="similarity">
    <text evidence="6 10 11">Belongs to the ribulose-phosphate 3-epimerase family.</text>
</comment>
<dbReference type="PROSITE" id="PS01086">
    <property type="entry name" value="RIBUL_P_3_EPIMER_2"/>
    <property type="match status" value="1"/>
</dbReference>
<dbReference type="PANTHER" id="PTHR11749">
    <property type="entry name" value="RIBULOSE-5-PHOSPHATE-3-EPIMERASE"/>
    <property type="match status" value="1"/>
</dbReference>
<dbReference type="CDD" id="cd00429">
    <property type="entry name" value="RPE"/>
    <property type="match status" value="1"/>
</dbReference>
<dbReference type="STRING" id="452637.Oter_4448"/>
<comment type="cofactor">
    <cofactor evidence="2">
        <name>Mn(2+)</name>
        <dbReference type="ChEBI" id="CHEBI:29035"/>
    </cofactor>
</comment>
<comment type="pathway">
    <text evidence="10">Carbohydrate degradation.</text>
</comment>
<feature type="binding site" evidence="10 14">
    <location>
        <position position="9"/>
    </location>
    <ligand>
        <name>substrate</name>
    </ligand>
</feature>
<dbReference type="Proteomes" id="UP000007013">
    <property type="component" value="Chromosome"/>
</dbReference>
<dbReference type="FunFam" id="3.20.20.70:FF:000004">
    <property type="entry name" value="Ribulose-phosphate 3-epimerase"/>
    <property type="match status" value="1"/>
</dbReference>
<comment type="function">
    <text evidence="10">Catalyzes the reversible epimerization of D-ribulose 5-phosphate to D-xylulose 5-phosphate.</text>
</comment>
<reference evidence="15 16" key="1">
    <citation type="journal article" date="2011" name="J. Bacteriol.">
        <title>Genome sequence of the verrucomicrobium Opitutus terrae PB90-1, an abundant inhabitant of rice paddy soil ecosystems.</title>
        <authorList>
            <person name="van Passel M.W."/>
            <person name="Kant R."/>
            <person name="Palva A."/>
            <person name="Copeland A."/>
            <person name="Lucas S."/>
            <person name="Lapidus A."/>
            <person name="Glavina del Rio T."/>
            <person name="Pitluck S."/>
            <person name="Goltsman E."/>
            <person name="Clum A."/>
            <person name="Sun H."/>
            <person name="Schmutz J."/>
            <person name="Larimer F.W."/>
            <person name="Land M.L."/>
            <person name="Hauser L."/>
            <person name="Kyrpides N."/>
            <person name="Mikhailova N."/>
            <person name="Richardson P.P."/>
            <person name="Janssen P.H."/>
            <person name="de Vos W.M."/>
            <person name="Smidt H."/>
        </authorList>
    </citation>
    <scope>NUCLEOTIDE SEQUENCE [LARGE SCALE GENOMIC DNA]</scope>
    <source>
        <strain evidence="16">DSM 11246 / JCM 15787 / PB90-1</strain>
    </source>
</reference>
<proteinExistence type="inferred from homology"/>
<comment type="cofactor">
    <cofactor evidence="4">
        <name>Zn(2+)</name>
        <dbReference type="ChEBI" id="CHEBI:29105"/>
    </cofactor>
</comment>
<keyword evidence="8 10" id="KW-0479">Metal-binding</keyword>
<evidence type="ECO:0000313" key="16">
    <source>
        <dbReference type="Proteomes" id="UP000007013"/>
    </source>
</evidence>
<feature type="binding site" evidence="13">
    <location>
        <position position="34"/>
    </location>
    <ligand>
        <name>a divalent metal cation</name>
        <dbReference type="ChEBI" id="CHEBI:60240"/>
    </ligand>
</feature>
<evidence type="ECO:0000256" key="2">
    <source>
        <dbReference type="ARBA" id="ARBA00001936"/>
    </source>
</evidence>
<dbReference type="Gene3D" id="3.20.20.70">
    <property type="entry name" value="Aldolase class I"/>
    <property type="match status" value="1"/>
</dbReference>
<feature type="active site" description="Proton donor" evidence="10 12">
    <location>
        <position position="179"/>
    </location>
</feature>
<feature type="binding site" evidence="14">
    <location>
        <position position="181"/>
    </location>
    <ligand>
        <name>substrate</name>
    </ligand>
</feature>
<accession>B1ZQ00</accession>
<feature type="binding site" evidence="10">
    <location>
        <begin position="179"/>
        <end position="181"/>
    </location>
    <ligand>
        <name>substrate</name>
    </ligand>
</feature>
<evidence type="ECO:0000256" key="1">
    <source>
        <dbReference type="ARBA" id="ARBA00001782"/>
    </source>
</evidence>
<keyword evidence="13" id="KW-0862">Zinc</keyword>
<keyword evidence="9 10" id="KW-0413">Isomerase</keyword>
<sequence>MLERLVAPSLLAADFSRLREEVQRVEQSGADWLHLDIMDGHFVPNISFGPAVVKAVRAHTRLPFDVQLMIGNPAEYIGAFVQAGADRITVHVETDGGSDRVRQLLREIRERGCKAGLALNPETPLEQVEPFLAEIDLLLVMTVHPGFGGQSFIPETVEKMEAAYVRRAACGLRFRIEIDGGITPETAAAGLLAGADVLVAGTWLFQSRDMAVAIRELRDLAGREAATVKG</sequence>
<comment type="cofactor">
    <cofactor evidence="10 13">
        <name>a divalent metal cation</name>
        <dbReference type="ChEBI" id="CHEBI:60240"/>
    </cofactor>
    <text evidence="10 13">Binds 1 divalent metal cation per subunit.</text>
</comment>
<keyword evidence="13" id="KW-0170">Cobalt</keyword>
<evidence type="ECO:0000256" key="4">
    <source>
        <dbReference type="ARBA" id="ARBA00001947"/>
    </source>
</evidence>
<organism evidence="15 16">
    <name type="scientific">Opitutus terrae (strain DSM 11246 / JCM 15787 / PB90-1)</name>
    <dbReference type="NCBI Taxonomy" id="452637"/>
    <lineage>
        <taxon>Bacteria</taxon>
        <taxon>Pseudomonadati</taxon>
        <taxon>Verrucomicrobiota</taxon>
        <taxon>Opitutia</taxon>
        <taxon>Opitutales</taxon>
        <taxon>Opitutaceae</taxon>
        <taxon>Opitutus</taxon>
    </lineage>
</organism>
<dbReference type="RefSeq" id="WP_012377233.1">
    <property type="nucleotide sequence ID" value="NC_010571.1"/>
</dbReference>
<evidence type="ECO:0000256" key="8">
    <source>
        <dbReference type="ARBA" id="ARBA00022723"/>
    </source>
</evidence>
<keyword evidence="13" id="KW-0464">Manganese</keyword>
<comment type="cofactor">
    <cofactor evidence="5">
        <name>Fe(2+)</name>
        <dbReference type="ChEBI" id="CHEBI:29033"/>
    </cofactor>
</comment>
<dbReference type="PIRSF" id="PIRSF001461">
    <property type="entry name" value="RPE"/>
    <property type="match status" value="1"/>
</dbReference>
<keyword evidence="10 11" id="KW-0119">Carbohydrate metabolism</keyword>
<keyword evidence="16" id="KW-1185">Reference proteome</keyword>
<evidence type="ECO:0000256" key="12">
    <source>
        <dbReference type="PIRSR" id="PIRSR001461-1"/>
    </source>
</evidence>
<dbReference type="InterPro" id="IPR000056">
    <property type="entry name" value="Ribul_P_3_epim-like"/>
</dbReference>
<evidence type="ECO:0000256" key="9">
    <source>
        <dbReference type="ARBA" id="ARBA00023235"/>
    </source>
</evidence>
<comment type="cofactor">
    <cofactor evidence="3">
        <name>Co(2+)</name>
        <dbReference type="ChEBI" id="CHEBI:48828"/>
    </cofactor>
</comment>
<dbReference type="EC" id="5.1.3.1" evidence="7 10"/>
<evidence type="ECO:0000256" key="3">
    <source>
        <dbReference type="ARBA" id="ARBA00001941"/>
    </source>
</evidence>
<dbReference type="NCBIfam" id="TIGR01163">
    <property type="entry name" value="rpe"/>
    <property type="match status" value="1"/>
</dbReference>
<dbReference type="InterPro" id="IPR026019">
    <property type="entry name" value="Ribul_P_3_epim"/>
</dbReference>
<feature type="binding site" evidence="13">
    <location>
        <position position="36"/>
    </location>
    <ligand>
        <name>a divalent metal cation</name>
        <dbReference type="ChEBI" id="CHEBI:60240"/>
    </ligand>
</feature>
<evidence type="ECO:0000256" key="11">
    <source>
        <dbReference type="PIRNR" id="PIRNR001461"/>
    </source>
</evidence>
<evidence type="ECO:0000256" key="7">
    <source>
        <dbReference type="ARBA" id="ARBA00013188"/>
    </source>
</evidence>
<feature type="binding site" evidence="14">
    <location>
        <begin position="201"/>
        <end position="202"/>
    </location>
    <ligand>
        <name>substrate</name>
    </ligand>
</feature>